<comment type="caution">
    <text evidence="2">The sequence shown here is derived from an EMBL/GenBank/DDBJ whole genome shotgun (WGS) entry which is preliminary data.</text>
</comment>
<accession>X1QA18</accession>
<proteinExistence type="predicted"/>
<sequence length="218" mass="24666">MVTKAAPMEVLNGALLSDSHIAGNRGSPYLKVAQAGEDRVEWLTLIEEALVLLGIRTTGVKITNRINYYTRKQYRHCELLSRAHPMIKALRAEWYPNGQKRVPKNLALTPGVVAHWFIGDGSSTRLKGREHYVKSAFCTQGFPDDDVYLLASMLLDELDIRANCNRVSRINGEGLVLNISAVDEVNKLMDAVEPYMLPSFIYKIKRAFWERTEMLQQA</sequence>
<reference evidence="2" key="1">
    <citation type="journal article" date="2014" name="Front. Microbiol.">
        <title>High frequency of phylogenetically diverse reductive dehalogenase-homologous genes in deep subseafloor sedimentary metagenomes.</title>
        <authorList>
            <person name="Kawai M."/>
            <person name="Futagami T."/>
            <person name="Toyoda A."/>
            <person name="Takaki Y."/>
            <person name="Nishi S."/>
            <person name="Hori S."/>
            <person name="Arai W."/>
            <person name="Tsubouchi T."/>
            <person name="Morono Y."/>
            <person name="Uchiyama I."/>
            <person name="Ito T."/>
            <person name="Fujiyama A."/>
            <person name="Inagaki F."/>
            <person name="Takami H."/>
        </authorList>
    </citation>
    <scope>NUCLEOTIDE SEQUENCE</scope>
    <source>
        <strain evidence="2">Expedition CK06-06</strain>
    </source>
</reference>
<dbReference type="EMBL" id="BARV01034897">
    <property type="protein sequence ID" value="GAI51656.1"/>
    <property type="molecule type" value="Genomic_DNA"/>
</dbReference>
<dbReference type="Gene3D" id="3.10.28.10">
    <property type="entry name" value="Homing endonucleases"/>
    <property type="match status" value="1"/>
</dbReference>
<gene>
    <name evidence="2" type="ORF">S06H3_54537</name>
</gene>
<name>X1QA18_9ZZZZ</name>
<evidence type="ECO:0000313" key="2">
    <source>
        <dbReference type="EMBL" id="GAI51656.1"/>
    </source>
</evidence>
<dbReference type="InterPro" id="IPR027434">
    <property type="entry name" value="Homing_endonucl"/>
</dbReference>
<feature type="non-terminal residue" evidence="2">
    <location>
        <position position="218"/>
    </location>
</feature>
<dbReference type="SUPFAM" id="SSF55608">
    <property type="entry name" value="Homing endonucleases"/>
    <property type="match status" value="1"/>
</dbReference>
<organism evidence="2">
    <name type="scientific">marine sediment metagenome</name>
    <dbReference type="NCBI Taxonomy" id="412755"/>
    <lineage>
        <taxon>unclassified sequences</taxon>
        <taxon>metagenomes</taxon>
        <taxon>ecological metagenomes</taxon>
    </lineage>
</organism>
<feature type="domain" description="Homing endonuclease LAGLIDADG" evidence="1">
    <location>
        <begin position="8"/>
        <end position="171"/>
    </location>
</feature>
<dbReference type="GO" id="GO:0004519">
    <property type="term" value="F:endonuclease activity"/>
    <property type="evidence" value="ECO:0007669"/>
    <property type="project" value="InterPro"/>
</dbReference>
<protein>
    <recommendedName>
        <fullName evidence="1">Homing endonuclease LAGLIDADG domain-containing protein</fullName>
    </recommendedName>
</protein>
<dbReference type="InterPro" id="IPR004860">
    <property type="entry name" value="LAGLIDADG_dom"/>
</dbReference>
<dbReference type="Pfam" id="PF03161">
    <property type="entry name" value="LAGLIDADG_2"/>
    <property type="match status" value="1"/>
</dbReference>
<evidence type="ECO:0000259" key="1">
    <source>
        <dbReference type="Pfam" id="PF03161"/>
    </source>
</evidence>
<dbReference type="AlphaFoldDB" id="X1QA18"/>